<protein>
    <submittedName>
        <fullName evidence="6">Transcriptional regulator, LysR family</fullName>
    </submittedName>
</protein>
<dbReference type="GO" id="GO:0003677">
    <property type="term" value="F:DNA binding"/>
    <property type="evidence" value="ECO:0007669"/>
    <property type="project" value="UniProtKB-KW"/>
</dbReference>
<evidence type="ECO:0000259" key="5">
    <source>
        <dbReference type="PROSITE" id="PS50931"/>
    </source>
</evidence>
<dbReference type="InParanoid" id="C7Q9Y3"/>
<name>C7Q9Y3_CATAD</name>
<accession>C7Q9Y3</accession>
<dbReference type="GO" id="GO:0003700">
    <property type="term" value="F:DNA-binding transcription factor activity"/>
    <property type="evidence" value="ECO:0007669"/>
    <property type="project" value="InterPro"/>
</dbReference>
<evidence type="ECO:0000313" key="6">
    <source>
        <dbReference type="EMBL" id="ACU76302.1"/>
    </source>
</evidence>
<keyword evidence="2" id="KW-0805">Transcription regulation</keyword>
<organism evidence="6 7">
    <name type="scientific">Catenulispora acidiphila (strain DSM 44928 / JCM 14897 / NBRC 102108 / NRRL B-24433 / ID139908)</name>
    <dbReference type="NCBI Taxonomy" id="479433"/>
    <lineage>
        <taxon>Bacteria</taxon>
        <taxon>Bacillati</taxon>
        <taxon>Actinomycetota</taxon>
        <taxon>Actinomycetes</taxon>
        <taxon>Catenulisporales</taxon>
        <taxon>Catenulisporaceae</taxon>
        <taxon>Catenulispora</taxon>
    </lineage>
</organism>
<feature type="domain" description="HTH lysR-type" evidence="5">
    <location>
        <begin position="1"/>
        <end position="58"/>
    </location>
</feature>
<sequence length="322" mass="34884">MEIREVEAFLAVAEELHFGRAATRLHVTPTSVSQNIRSLERRVGAPLFERTTRRVSLTPLGERLLADLRPAYQAMEAALNTAHEAAAHHTASLRVAFATSMSRRISAEMVDAFRRSRPQCQVVRTALPTAALHAKQVPDLGDIDLFITWAPGGPAVLQAPGWVVGPVLATVPRALLVARNHPLAGRATVDAEELTDHPLFFMQSTEPASDRMAGYIDAWTPSHTPEGRPLNRVRHMNGPYVEELITTIAEGWLAHVTVEGLTEIYQHQNVTAVLLTGLPPIPIVAAWPATGHNPMVKAFVQAAIASQDGTPPLAGGRPGAER</sequence>
<dbReference type="AlphaFoldDB" id="C7Q9Y3"/>
<dbReference type="PANTHER" id="PTHR30346:SF0">
    <property type="entry name" value="HCA OPERON TRANSCRIPTIONAL ACTIVATOR HCAR"/>
    <property type="match status" value="1"/>
</dbReference>
<dbReference type="InterPro" id="IPR036390">
    <property type="entry name" value="WH_DNA-bd_sf"/>
</dbReference>
<keyword evidence="7" id="KW-1185">Reference proteome</keyword>
<dbReference type="Pfam" id="PF03466">
    <property type="entry name" value="LysR_substrate"/>
    <property type="match status" value="1"/>
</dbReference>
<dbReference type="RefSeq" id="WP_015796027.1">
    <property type="nucleotide sequence ID" value="NC_013131.1"/>
</dbReference>
<comment type="similarity">
    <text evidence="1">Belongs to the LysR transcriptional regulatory family.</text>
</comment>
<dbReference type="FunFam" id="1.10.10.10:FF:000001">
    <property type="entry name" value="LysR family transcriptional regulator"/>
    <property type="match status" value="1"/>
</dbReference>
<evidence type="ECO:0000256" key="2">
    <source>
        <dbReference type="ARBA" id="ARBA00023015"/>
    </source>
</evidence>
<evidence type="ECO:0000313" key="7">
    <source>
        <dbReference type="Proteomes" id="UP000000851"/>
    </source>
</evidence>
<dbReference type="InterPro" id="IPR036388">
    <property type="entry name" value="WH-like_DNA-bd_sf"/>
</dbReference>
<dbReference type="SUPFAM" id="SSF53850">
    <property type="entry name" value="Periplasmic binding protein-like II"/>
    <property type="match status" value="1"/>
</dbReference>
<evidence type="ECO:0000256" key="1">
    <source>
        <dbReference type="ARBA" id="ARBA00009437"/>
    </source>
</evidence>
<dbReference type="GO" id="GO:0032993">
    <property type="term" value="C:protein-DNA complex"/>
    <property type="evidence" value="ECO:0007669"/>
    <property type="project" value="TreeGrafter"/>
</dbReference>
<dbReference type="Gene3D" id="3.40.190.290">
    <property type="match status" value="1"/>
</dbReference>
<dbReference type="Gene3D" id="1.10.10.10">
    <property type="entry name" value="Winged helix-like DNA-binding domain superfamily/Winged helix DNA-binding domain"/>
    <property type="match status" value="1"/>
</dbReference>
<dbReference type="eggNOG" id="COG0583">
    <property type="taxonomic scope" value="Bacteria"/>
</dbReference>
<proteinExistence type="inferred from homology"/>
<dbReference type="EMBL" id="CP001700">
    <property type="protein sequence ID" value="ACU76302.1"/>
    <property type="molecule type" value="Genomic_DNA"/>
</dbReference>
<keyword evidence="3" id="KW-0238">DNA-binding</keyword>
<dbReference type="PRINTS" id="PR00039">
    <property type="entry name" value="HTHLYSR"/>
</dbReference>
<gene>
    <name evidence="6" type="ordered locus">Caci_7477</name>
</gene>
<dbReference type="SUPFAM" id="SSF46785">
    <property type="entry name" value="Winged helix' DNA-binding domain"/>
    <property type="match status" value="1"/>
</dbReference>
<dbReference type="Proteomes" id="UP000000851">
    <property type="component" value="Chromosome"/>
</dbReference>
<dbReference type="PROSITE" id="PS50931">
    <property type="entry name" value="HTH_LYSR"/>
    <property type="match status" value="1"/>
</dbReference>
<dbReference type="PANTHER" id="PTHR30346">
    <property type="entry name" value="TRANSCRIPTIONAL DUAL REGULATOR HCAR-RELATED"/>
    <property type="match status" value="1"/>
</dbReference>
<dbReference type="Pfam" id="PF00126">
    <property type="entry name" value="HTH_1"/>
    <property type="match status" value="1"/>
</dbReference>
<evidence type="ECO:0000256" key="4">
    <source>
        <dbReference type="ARBA" id="ARBA00023163"/>
    </source>
</evidence>
<dbReference type="KEGG" id="cai:Caci_7477"/>
<evidence type="ECO:0000256" key="3">
    <source>
        <dbReference type="ARBA" id="ARBA00023125"/>
    </source>
</evidence>
<dbReference type="HOGENOM" id="CLU_039613_6_4_11"/>
<dbReference type="InterPro" id="IPR005119">
    <property type="entry name" value="LysR_subst-bd"/>
</dbReference>
<reference evidence="6 7" key="1">
    <citation type="journal article" date="2009" name="Stand. Genomic Sci.">
        <title>Complete genome sequence of Catenulispora acidiphila type strain (ID 139908).</title>
        <authorList>
            <person name="Copeland A."/>
            <person name="Lapidus A."/>
            <person name="Glavina Del Rio T."/>
            <person name="Nolan M."/>
            <person name="Lucas S."/>
            <person name="Chen F."/>
            <person name="Tice H."/>
            <person name="Cheng J.F."/>
            <person name="Bruce D."/>
            <person name="Goodwin L."/>
            <person name="Pitluck S."/>
            <person name="Mikhailova N."/>
            <person name="Pati A."/>
            <person name="Ivanova N."/>
            <person name="Mavromatis K."/>
            <person name="Chen A."/>
            <person name="Palaniappan K."/>
            <person name="Chain P."/>
            <person name="Land M."/>
            <person name="Hauser L."/>
            <person name="Chang Y.J."/>
            <person name="Jeffries C.D."/>
            <person name="Chertkov O."/>
            <person name="Brettin T."/>
            <person name="Detter J.C."/>
            <person name="Han C."/>
            <person name="Ali Z."/>
            <person name="Tindall B.J."/>
            <person name="Goker M."/>
            <person name="Bristow J."/>
            <person name="Eisen J.A."/>
            <person name="Markowitz V."/>
            <person name="Hugenholtz P."/>
            <person name="Kyrpides N.C."/>
            <person name="Klenk H.P."/>
        </authorList>
    </citation>
    <scope>NUCLEOTIDE SEQUENCE [LARGE SCALE GENOMIC DNA]</scope>
    <source>
        <strain evidence="7">DSM 44928 / JCM 14897 / NBRC 102108 / NRRL B-24433 / ID139908</strain>
    </source>
</reference>
<dbReference type="STRING" id="479433.Caci_7477"/>
<keyword evidence="4" id="KW-0804">Transcription</keyword>
<dbReference type="InterPro" id="IPR000847">
    <property type="entry name" value="LysR_HTH_N"/>
</dbReference>